<proteinExistence type="predicted"/>
<sequence length="458" mass="53604">MAFIDSLDLETSRSKASRVRSWYLLEQYKSLERHQLDAAQKLRDRSYQDSILLRELSERRQRRRVFDEIGICQSDTHLERSLTNINTQNIIDFENTTYASYYGSRTADEEDEKAFKAFKTEVAYESISVDDSKLEYPFDEITDYPLNDKDDVNYTEGFSSVIEIVKSHEVHNDERECVRRDLTENLGLQLEIALRNIEAIEKLAMLNTTEGIRDNVCKDKAETPTSVYSEPSYFDSEMNSQNEDQEEVMGSNDMVTLWTGLVSYACQMMHLNHGNCCSDSTSQLLTAVLAFDIVRRSVCSICNMLQHYVSPISQPIEKDVCEVLNTEKEIKHGKQNKYRKSNSKKHKMCRHSLQESPKNQRKRQTIKKHDRCSVYSPYSSRCKAKQNIQFNTREQDVYGLRSKRKPKKHKECRVYYEKHICCRNCRCCCTYHSRRVANPMLKVVEFIDKLDMAGNYHR</sequence>
<gene>
    <name evidence="2" type="ORF">JYU34_013006</name>
</gene>
<dbReference type="EMBL" id="JAHIBW010000017">
    <property type="protein sequence ID" value="KAG7302998.1"/>
    <property type="molecule type" value="Genomic_DNA"/>
</dbReference>
<feature type="compositionally biased region" description="Basic residues" evidence="1">
    <location>
        <begin position="333"/>
        <end position="350"/>
    </location>
</feature>
<evidence type="ECO:0000313" key="3">
    <source>
        <dbReference type="Proteomes" id="UP000823941"/>
    </source>
</evidence>
<protein>
    <submittedName>
        <fullName evidence="2">Uncharacterized protein</fullName>
    </submittedName>
</protein>
<dbReference type="Proteomes" id="UP000823941">
    <property type="component" value="Chromosome 17"/>
</dbReference>
<accession>A0ABQ7QCN5</accession>
<evidence type="ECO:0000313" key="2">
    <source>
        <dbReference type="EMBL" id="KAG7302998.1"/>
    </source>
</evidence>
<evidence type="ECO:0000256" key="1">
    <source>
        <dbReference type="SAM" id="MobiDB-lite"/>
    </source>
</evidence>
<name>A0ABQ7QCN5_PLUXY</name>
<organism evidence="2 3">
    <name type="scientific">Plutella xylostella</name>
    <name type="common">Diamondback moth</name>
    <name type="synonym">Plutella maculipennis</name>
    <dbReference type="NCBI Taxonomy" id="51655"/>
    <lineage>
        <taxon>Eukaryota</taxon>
        <taxon>Metazoa</taxon>
        <taxon>Ecdysozoa</taxon>
        <taxon>Arthropoda</taxon>
        <taxon>Hexapoda</taxon>
        <taxon>Insecta</taxon>
        <taxon>Pterygota</taxon>
        <taxon>Neoptera</taxon>
        <taxon>Endopterygota</taxon>
        <taxon>Lepidoptera</taxon>
        <taxon>Glossata</taxon>
        <taxon>Ditrysia</taxon>
        <taxon>Yponomeutoidea</taxon>
        <taxon>Plutellidae</taxon>
        <taxon>Plutella</taxon>
    </lineage>
</organism>
<keyword evidence="3" id="KW-1185">Reference proteome</keyword>
<comment type="caution">
    <text evidence="2">The sequence shown here is derived from an EMBL/GenBank/DDBJ whole genome shotgun (WGS) entry which is preliminary data.</text>
</comment>
<feature type="region of interest" description="Disordered" evidence="1">
    <location>
        <begin position="332"/>
        <end position="366"/>
    </location>
</feature>
<reference evidence="2 3" key="1">
    <citation type="submission" date="2021-06" db="EMBL/GenBank/DDBJ databases">
        <title>A haploid diamondback moth (Plutella xylostella L.) genome assembly resolves 31 chromosomes and identifies a diamide resistance mutation.</title>
        <authorList>
            <person name="Ward C.M."/>
            <person name="Perry K.D."/>
            <person name="Baker G."/>
            <person name="Powis K."/>
            <person name="Heckel D.G."/>
            <person name="Baxter S.W."/>
        </authorList>
    </citation>
    <scope>NUCLEOTIDE SEQUENCE [LARGE SCALE GENOMIC DNA]</scope>
    <source>
        <strain evidence="2 3">LV</strain>
        <tissue evidence="2">Single pupa</tissue>
    </source>
</reference>